<reference evidence="2" key="2">
    <citation type="submission" date="2010-01" db="EMBL/GenBank/DDBJ databases">
        <title>The complete genome of Geodermatophilus obscurus DSM 43160.</title>
        <authorList>
            <consortium name="US DOE Joint Genome Institute (JGI-PGF)"/>
            <person name="Lucas S."/>
            <person name="Copeland A."/>
            <person name="Lapidus A."/>
            <person name="Glavina del Rio T."/>
            <person name="Dalin E."/>
            <person name="Tice H."/>
            <person name="Bruce D."/>
            <person name="Goodwin L."/>
            <person name="Pitluck S."/>
            <person name="Kyrpides N."/>
            <person name="Mavromatis K."/>
            <person name="Ivanova N."/>
            <person name="Munk A.C."/>
            <person name="Brettin T."/>
            <person name="Detter J.C."/>
            <person name="Han C."/>
            <person name="Larimer F."/>
            <person name="Land M."/>
            <person name="Hauser L."/>
            <person name="Markowitz V."/>
            <person name="Cheng J.-F."/>
            <person name="Hugenholtz P."/>
            <person name="Woyke T."/>
            <person name="Wu D."/>
            <person name="Jando M."/>
            <person name="Schneider S."/>
            <person name="Klenk H.-P."/>
            <person name="Eisen J.A."/>
        </authorList>
    </citation>
    <scope>NUCLEOTIDE SEQUENCE [LARGE SCALE GENOMIC DNA]</scope>
    <source>
        <strain evidence="2">ATCC 25078 / DSM 43160 / JCM 3152 / KCC A-0152 / KCTC 9177 / NBRC 13315 / NRRL B-3577 / G-20</strain>
    </source>
</reference>
<dbReference type="KEGG" id="gob:Gobs_1291"/>
<accession>D2SB82</accession>
<dbReference type="EMBL" id="CP001867">
    <property type="protein sequence ID" value="ADB74030.1"/>
    <property type="molecule type" value="Genomic_DNA"/>
</dbReference>
<name>D2SB82_GEOOG</name>
<gene>
    <name evidence="1" type="ordered locus">Gobs_1291</name>
</gene>
<dbReference type="HOGENOM" id="CLU_3290249_0_0_11"/>
<evidence type="ECO:0000313" key="1">
    <source>
        <dbReference type="EMBL" id="ADB74030.1"/>
    </source>
</evidence>
<dbReference type="AlphaFoldDB" id="D2SB82"/>
<reference evidence="1 2" key="1">
    <citation type="journal article" date="2010" name="Stand. Genomic Sci.">
        <title>Complete genome sequence of Geodermatophilus obscurus type strain (G-20).</title>
        <authorList>
            <person name="Ivanova N."/>
            <person name="Sikorski J."/>
            <person name="Jando M."/>
            <person name="Munk C."/>
            <person name="Lapidus A."/>
            <person name="Glavina Del Rio T."/>
            <person name="Copeland A."/>
            <person name="Tice H."/>
            <person name="Cheng J.-F."/>
            <person name="Lucas S."/>
            <person name="Chen F."/>
            <person name="Nolan M."/>
            <person name="Bruce D."/>
            <person name="Goodwin L."/>
            <person name="Pitluck S."/>
            <person name="Mavromatis K."/>
            <person name="Mikhailova N."/>
            <person name="Pati A."/>
            <person name="Chen A."/>
            <person name="Palaniappan K."/>
            <person name="Land M."/>
            <person name="Hauser L."/>
            <person name="Chang Y.-J."/>
            <person name="Jeffries C.D."/>
            <person name="Meincke L."/>
            <person name="Brettin T."/>
            <person name="Detter J.C."/>
            <person name="Detter J.C."/>
            <person name="Rohde M."/>
            <person name="Goeker M."/>
            <person name="Bristow J."/>
            <person name="Eisen J.A."/>
            <person name="Markowitz V."/>
            <person name="Hugenholtz P."/>
            <person name="Kyrpides N.C."/>
            <person name="Klenk H.-P."/>
        </authorList>
    </citation>
    <scope>NUCLEOTIDE SEQUENCE [LARGE SCALE GENOMIC DNA]</scope>
    <source>
        <strain evidence="2">ATCC 25078 / DSM 43160 / JCM 3152 / KCC A-0152 / KCTC 9177 / NBRC 13315 / NRRL B-3577 / G-20</strain>
    </source>
</reference>
<dbReference type="eggNOG" id="COG2208">
    <property type="taxonomic scope" value="Bacteria"/>
</dbReference>
<dbReference type="Proteomes" id="UP000001382">
    <property type="component" value="Chromosome"/>
</dbReference>
<evidence type="ECO:0000313" key="2">
    <source>
        <dbReference type="Proteomes" id="UP000001382"/>
    </source>
</evidence>
<organism evidence="1 2">
    <name type="scientific">Geodermatophilus obscurus (strain ATCC 25078 / DSM 43160 / JCM 3152 / CCUG 61914 / KCC A-0152 / KCTC 9177 / NBRC 13315 / NRRL B-3577 / G-20)</name>
    <dbReference type="NCBI Taxonomy" id="526225"/>
    <lineage>
        <taxon>Bacteria</taxon>
        <taxon>Bacillati</taxon>
        <taxon>Actinomycetota</taxon>
        <taxon>Actinomycetes</taxon>
        <taxon>Geodermatophilales</taxon>
        <taxon>Geodermatophilaceae</taxon>
        <taxon>Geodermatophilus</taxon>
    </lineage>
</organism>
<sequence length="40" mass="4656">MVRRVMRHVLTHQADQLQDDGIAVLKWLTGGERRALPWSD</sequence>
<protein>
    <submittedName>
        <fullName evidence="1">Uncharacterized protein</fullName>
    </submittedName>
</protein>
<proteinExistence type="predicted"/>
<keyword evidence="2" id="KW-1185">Reference proteome</keyword>